<dbReference type="Pfam" id="PF16073">
    <property type="entry name" value="SAT"/>
    <property type="match status" value="1"/>
</dbReference>
<protein>
    <recommendedName>
        <fullName evidence="1">Starter acyltransferase (SAT) domain-containing protein</fullName>
    </recommendedName>
</protein>
<name>A0A6A6REA7_9PEZI</name>
<evidence type="ECO:0000259" key="1">
    <source>
        <dbReference type="Pfam" id="PF16073"/>
    </source>
</evidence>
<dbReference type="Proteomes" id="UP000799750">
    <property type="component" value="Unassembled WGS sequence"/>
</dbReference>
<dbReference type="AlphaFoldDB" id="A0A6A6REA7"/>
<accession>A0A6A6REA7</accession>
<organism evidence="2 3">
    <name type="scientific">Lophium mytilinum</name>
    <dbReference type="NCBI Taxonomy" id="390894"/>
    <lineage>
        <taxon>Eukaryota</taxon>
        <taxon>Fungi</taxon>
        <taxon>Dikarya</taxon>
        <taxon>Ascomycota</taxon>
        <taxon>Pezizomycotina</taxon>
        <taxon>Dothideomycetes</taxon>
        <taxon>Pleosporomycetidae</taxon>
        <taxon>Mytilinidiales</taxon>
        <taxon>Mytilinidiaceae</taxon>
        <taxon>Lophium</taxon>
    </lineage>
</organism>
<dbReference type="InterPro" id="IPR032088">
    <property type="entry name" value="SAT"/>
</dbReference>
<keyword evidence="3" id="KW-1185">Reference proteome</keyword>
<proteinExistence type="predicted"/>
<reference evidence="2" key="1">
    <citation type="journal article" date="2020" name="Stud. Mycol.">
        <title>101 Dothideomycetes genomes: a test case for predicting lifestyles and emergence of pathogens.</title>
        <authorList>
            <person name="Haridas S."/>
            <person name="Albert R."/>
            <person name="Binder M."/>
            <person name="Bloem J."/>
            <person name="Labutti K."/>
            <person name="Salamov A."/>
            <person name="Andreopoulos B."/>
            <person name="Baker S."/>
            <person name="Barry K."/>
            <person name="Bills G."/>
            <person name="Bluhm B."/>
            <person name="Cannon C."/>
            <person name="Castanera R."/>
            <person name="Culley D."/>
            <person name="Daum C."/>
            <person name="Ezra D."/>
            <person name="Gonzalez J."/>
            <person name="Henrissat B."/>
            <person name="Kuo A."/>
            <person name="Liang C."/>
            <person name="Lipzen A."/>
            <person name="Lutzoni F."/>
            <person name="Magnuson J."/>
            <person name="Mondo S."/>
            <person name="Nolan M."/>
            <person name="Ohm R."/>
            <person name="Pangilinan J."/>
            <person name="Park H.-J."/>
            <person name="Ramirez L."/>
            <person name="Alfaro M."/>
            <person name="Sun H."/>
            <person name="Tritt A."/>
            <person name="Yoshinaga Y."/>
            <person name="Zwiers L.-H."/>
            <person name="Turgeon B."/>
            <person name="Goodwin S."/>
            <person name="Spatafora J."/>
            <person name="Crous P."/>
            <person name="Grigoriev I."/>
        </authorList>
    </citation>
    <scope>NUCLEOTIDE SEQUENCE</scope>
    <source>
        <strain evidence="2">CBS 269.34</strain>
    </source>
</reference>
<evidence type="ECO:0000313" key="2">
    <source>
        <dbReference type="EMBL" id="KAF2502063.1"/>
    </source>
</evidence>
<feature type="domain" description="Starter acyltransferase (SAT)" evidence="1">
    <location>
        <begin position="3"/>
        <end position="37"/>
    </location>
</feature>
<dbReference type="EMBL" id="MU004181">
    <property type="protein sequence ID" value="KAF2502063.1"/>
    <property type="molecule type" value="Genomic_DNA"/>
</dbReference>
<dbReference type="OrthoDB" id="4953895at2759"/>
<evidence type="ECO:0000313" key="3">
    <source>
        <dbReference type="Proteomes" id="UP000799750"/>
    </source>
</evidence>
<sequence>MVLTISGPPSTTRRLFKESEQFSKNHRVPIPVYAPYHAQHLYNDAEVARIIDPKTREFLREYRPLWLEEEGLSYDGRSSRLLGSTIMKSFFPSSPRAPAEWK</sequence>
<gene>
    <name evidence="2" type="ORF">BU16DRAFT_747</name>
</gene>